<evidence type="ECO:0000256" key="4">
    <source>
        <dbReference type="ARBA" id="ARBA00022723"/>
    </source>
</evidence>
<keyword evidence="6" id="KW-0408">Iron</keyword>
<dbReference type="InterPro" id="IPR013983">
    <property type="entry name" value="Ald_Fedxn_OxRdtase_N"/>
</dbReference>
<dbReference type="SUPFAM" id="SSF48310">
    <property type="entry name" value="Aldehyde ferredoxin oxidoreductase, C-terminal domains"/>
    <property type="match status" value="1"/>
</dbReference>
<comment type="caution">
    <text evidence="11">The sequence shown here is derived from an EMBL/GenBank/DDBJ whole genome shotgun (WGS) entry which is preliminary data.</text>
</comment>
<feature type="domain" description="Aldehyde ferredoxin oxidoreductase N-terminal" evidence="10">
    <location>
        <begin position="16"/>
        <end position="244"/>
    </location>
</feature>
<dbReference type="PANTHER" id="PTHR30038">
    <property type="entry name" value="ALDEHYDE FERREDOXIN OXIDOREDUCTASE"/>
    <property type="match status" value="1"/>
</dbReference>
<evidence type="ECO:0000256" key="8">
    <source>
        <dbReference type="ARBA" id="ARBA00049934"/>
    </source>
</evidence>
<keyword evidence="3" id="KW-0004">4Fe-4S</keyword>
<feature type="compositionally biased region" description="Basic and acidic residues" evidence="9">
    <location>
        <begin position="259"/>
        <end position="268"/>
    </location>
</feature>
<dbReference type="AlphaFoldDB" id="A0A1F6C4I8"/>
<dbReference type="Pfam" id="PF01314">
    <property type="entry name" value="AFOR_C"/>
    <property type="match status" value="1"/>
</dbReference>
<comment type="cofactor">
    <cofactor evidence="8">
        <name>tungstopterin</name>
        <dbReference type="ChEBI" id="CHEBI:30402"/>
    </cofactor>
</comment>
<dbReference type="InterPro" id="IPR036503">
    <property type="entry name" value="Ald_Fedxn_OxRdtase_N_sf"/>
</dbReference>
<keyword evidence="4" id="KW-0479">Metal-binding</keyword>
<comment type="similarity">
    <text evidence="2">Belongs to the AOR/FOR family.</text>
</comment>
<dbReference type="Gene3D" id="3.60.9.10">
    <property type="entry name" value="Aldehyde ferredoxin oxidoreductase, N-terminal domain"/>
    <property type="match status" value="1"/>
</dbReference>
<evidence type="ECO:0000256" key="1">
    <source>
        <dbReference type="ARBA" id="ARBA00001966"/>
    </source>
</evidence>
<protein>
    <recommendedName>
        <fullName evidence="10">Aldehyde ferredoxin oxidoreductase N-terminal domain-containing protein</fullName>
    </recommendedName>
</protein>
<dbReference type="GO" id="GO:0009055">
    <property type="term" value="F:electron transfer activity"/>
    <property type="evidence" value="ECO:0007669"/>
    <property type="project" value="InterPro"/>
</dbReference>
<dbReference type="GO" id="GO:0046872">
    <property type="term" value="F:metal ion binding"/>
    <property type="evidence" value="ECO:0007669"/>
    <property type="project" value="UniProtKB-KW"/>
</dbReference>
<dbReference type="Proteomes" id="UP000178606">
    <property type="component" value="Unassembled WGS sequence"/>
</dbReference>
<dbReference type="InterPro" id="IPR013985">
    <property type="entry name" value="Ald_Fedxn_OxRdtase_dom3"/>
</dbReference>
<evidence type="ECO:0000313" key="12">
    <source>
        <dbReference type="Proteomes" id="UP000178606"/>
    </source>
</evidence>
<dbReference type="SMART" id="SM00790">
    <property type="entry name" value="AFOR_N"/>
    <property type="match status" value="1"/>
</dbReference>
<evidence type="ECO:0000259" key="10">
    <source>
        <dbReference type="SMART" id="SM00790"/>
    </source>
</evidence>
<evidence type="ECO:0000256" key="3">
    <source>
        <dbReference type="ARBA" id="ARBA00022485"/>
    </source>
</evidence>
<dbReference type="GO" id="GO:0051539">
    <property type="term" value="F:4 iron, 4 sulfur cluster binding"/>
    <property type="evidence" value="ECO:0007669"/>
    <property type="project" value="UniProtKB-KW"/>
</dbReference>
<accession>A0A1F6C4I8</accession>
<comment type="cofactor">
    <cofactor evidence="1">
        <name>[4Fe-4S] cluster</name>
        <dbReference type="ChEBI" id="CHEBI:49883"/>
    </cofactor>
</comment>
<dbReference type="SUPFAM" id="SSF56228">
    <property type="entry name" value="Aldehyde ferredoxin oxidoreductase, N-terminal domain"/>
    <property type="match status" value="1"/>
</dbReference>
<evidence type="ECO:0000256" key="9">
    <source>
        <dbReference type="SAM" id="MobiDB-lite"/>
    </source>
</evidence>
<organism evidence="11 12">
    <name type="scientific">Handelsmanbacteria sp. (strain RIFCSPLOWO2_12_FULL_64_10)</name>
    <dbReference type="NCBI Taxonomy" id="1817868"/>
    <lineage>
        <taxon>Bacteria</taxon>
        <taxon>Candidatus Handelsmaniibacteriota</taxon>
    </lineage>
</organism>
<keyword evidence="7" id="KW-0411">Iron-sulfur</keyword>
<evidence type="ECO:0000256" key="2">
    <source>
        <dbReference type="ARBA" id="ARBA00011032"/>
    </source>
</evidence>
<keyword evidence="5" id="KW-0560">Oxidoreductase</keyword>
<dbReference type="Pfam" id="PF02730">
    <property type="entry name" value="AFOR_N"/>
    <property type="match status" value="1"/>
</dbReference>
<dbReference type="Gene3D" id="1.10.599.10">
    <property type="entry name" value="Aldehyde Ferredoxin Oxidoreductase Protein, subunit A, domain 3"/>
    <property type="match status" value="1"/>
</dbReference>
<dbReference type="InterPro" id="IPR001203">
    <property type="entry name" value="OxRdtase_Ald_Fedxn_C"/>
</dbReference>
<dbReference type="Gene3D" id="1.10.569.10">
    <property type="entry name" value="Aldehyde Ferredoxin Oxidoreductase Protein, subunit A, domain 2"/>
    <property type="match status" value="1"/>
</dbReference>
<name>A0A1F6C4I8_HANXR</name>
<feature type="region of interest" description="Disordered" evidence="9">
    <location>
        <begin position="259"/>
        <end position="285"/>
    </location>
</feature>
<dbReference type="InterPro" id="IPR051919">
    <property type="entry name" value="W-dependent_AOR"/>
</dbReference>
<dbReference type="InterPro" id="IPR036021">
    <property type="entry name" value="Tungsten_al_ferr_oxy-like_C"/>
</dbReference>
<evidence type="ECO:0000256" key="5">
    <source>
        <dbReference type="ARBA" id="ARBA00023002"/>
    </source>
</evidence>
<reference evidence="11 12" key="1">
    <citation type="journal article" date="2016" name="Nat. Commun.">
        <title>Thousands of microbial genomes shed light on interconnected biogeochemical processes in an aquifer system.</title>
        <authorList>
            <person name="Anantharaman K."/>
            <person name="Brown C.T."/>
            <person name="Hug L.A."/>
            <person name="Sharon I."/>
            <person name="Castelle C.J."/>
            <person name="Probst A.J."/>
            <person name="Thomas B.C."/>
            <person name="Singh A."/>
            <person name="Wilkins M.J."/>
            <person name="Karaoz U."/>
            <person name="Brodie E.L."/>
            <person name="Williams K.H."/>
            <person name="Hubbard S.S."/>
            <person name="Banfield J.F."/>
        </authorList>
    </citation>
    <scope>NUCLEOTIDE SEQUENCE [LARGE SCALE GENOMIC DNA]</scope>
    <source>
        <strain evidence="12">RIFCSPLOWO2_12_FULL_64_10</strain>
    </source>
</reference>
<proteinExistence type="inferred from homology"/>
<dbReference type="EMBL" id="MFKF01000422">
    <property type="protein sequence ID" value="OGG43922.1"/>
    <property type="molecule type" value="Genomic_DNA"/>
</dbReference>
<evidence type="ECO:0000313" key="11">
    <source>
        <dbReference type="EMBL" id="OGG43922.1"/>
    </source>
</evidence>
<dbReference type="GO" id="GO:0016625">
    <property type="term" value="F:oxidoreductase activity, acting on the aldehyde or oxo group of donors, iron-sulfur protein as acceptor"/>
    <property type="evidence" value="ECO:0007669"/>
    <property type="project" value="InterPro"/>
</dbReference>
<dbReference type="InterPro" id="IPR013984">
    <property type="entry name" value="Ald_Fedxn_OxRdtase_dom2"/>
</dbReference>
<dbReference type="PANTHER" id="PTHR30038:SF7">
    <property type="entry name" value="TUNGSTEN-CONTAINING GLYCERALDEHYDE-3-PHOSPHATE:FERREDOXIN OXIDOREDUCTASE"/>
    <property type="match status" value="1"/>
</dbReference>
<evidence type="ECO:0000256" key="7">
    <source>
        <dbReference type="ARBA" id="ARBA00023014"/>
    </source>
</evidence>
<gene>
    <name evidence="11" type="ORF">A3F84_18850</name>
</gene>
<sequence>MRATIDTPGQTADFCFTRGVFDVSGGRMVEFRELPVQDDMDFLGGIGRSFKVMSEYRVTDPFAPDSPLMINTGCLTGTAYMTGLRAYFTGYSPLKRTRKGMPMAAWSAMSGCFGRKLRATGIDDLILVGAAKTPQILLVRQTASGPEVSLAPAPAEIVGARTPVKFEYLNRRFNRPEGRDFPAHFAVLGPAGEHWQTVWYASIAGSTTEQLQSGEDKMRFAGRLGMGSVLGSKGIIAIVAHAEEDLALKGDERMKPINREIGRGEQSKNYRHPNNQDGRGGTGRNERLLDGFGILPFRNFEPRGENLATPVHLETTREAAQYIVIDKNCFGCQISCHQDVYAAPEGGKDPNPRVARRNHGPYVGRYEFEPMELSGPNSGVLDLGQNLALARLADDLGFDAISVNVVLSFLMDYNSRNGKGVAGGLQFGDAEGAARVMEEVACGREPLFGKGVKAISEAIGGAGFAMHSKGVELSAYLGQTNPGYPFATAGGHMSMRTFLLYATDPDCKPESADYWVDKIANEGWKMINVNLHGGCLFAMAPPNQVAGSVESIYGIPMTAERILDATYRAHLMGFALEQRQGATEEDYNLPAEIFVGEKKGDLPGVHFLTRGLFEEVRERVLSKFSADAVRFGYA</sequence>
<evidence type="ECO:0000256" key="6">
    <source>
        <dbReference type="ARBA" id="ARBA00023004"/>
    </source>
</evidence>